<evidence type="ECO:0000256" key="2">
    <source>
        <dbReference type="ARBA" id="ARBA00012512"/>
    </source>
</evidence>
<reference evidence="9" key="1">
    <citation type="journal article" date="2020" name="Nature">
        <title>Giant virus diversity and host interactions through global metagenomics.</title>
        <authorList>
            <person name="Schulz F."/>
            <person name="Roux S."/>
            <person name="Paez-Espino D."/>
            <person name="Jungbluth S."/>
            <person name="Walsh D.A."/>
            <person name="Denef V.J."/>
            <person name="McMahon K.D."/>
            <person name="Konstantinidis K.T."/>
            <person name="Eloe-Fadrosh E.A."/>
            <person name="Kyrpides N.C."/>
            <person name="Woyke T."/>
        </authorList>
    </citation>
    <scope>NUCLEOTIDE SEQUENCE</scope>
    <source>
        <strain evidence="9">GVMAG-M-3300023184-68</strain>
    </source>
</reference>
<dbReference type="PANTHER" id="PTHR12645">
    <property type="entry name" value="ALR/ERV"/>
    <property type="match status" value="1"/>
</dbReference>
<dbReference type="PANTHER" id="PTHR12645:SF0">
    <property type="entry name" value="FAD-LINKED SULFHYDRYL OXIDASE ALR"/>
    <property type="match status" value="1"/>
</dbReference>
<dbReference type="GO" id="GO:0005739">
    <property type="term" value="C:mitochondrion"/>
    <property type="evidence" value="ECO:0007669"/>
    <property type="project" value="TreeGrafter"/>
</dbReference>
<keyword evidence="4" id="KW-0274">FAD</keyword>
<keyword evidence="5" id="KW-0560">Oxidoreductase</keyword>
<dbReference type="SUPFAM" id="SSF69000">
    <property type="entry name" value="FAD-dependent thiol oxidase"/>
    <property type="match status" value="1"/>
</dbReference>
<feature type="domain" description="ERV/ALR sulfhydryl oxidase" evidence="8">
    <location>
        <begin position="4"/>
        <end position="107"/>
    </location>
</feature>
<keyword evidence="7" id="KW-0472">Membrane</keyword>
<evidence type="ECO:0000256" key="5">
    <source>
        <dbReference type="ARBA" id="ARBA00023002"/>
    </source>
</evidence>
<dbReference type="EC" id="1.8.3.2" evidence="2"/>
<evidence type="ECO:0000259" key="8">
    <source>
        <dbReference type="PROSITE" id="PS51324"/>
    </source>
</evidence>
<comment type="cofactor">
    <cofactor evidence="1">
        <name>FAD</name>
        <dbReference type="ChEBI" id="CHEBI:57692"/>
    </cofactor>
</comment>
<sequence length="146" mass="17586">MKQQPILPEAWGPHFWYFLHTVAYTYPEFPTSVTKRKYYDLIQNMPLFVPDLKMGDKLSEFLDRYPVSPYLDSRESFMRWVHFIHNKFNIFLGKEEISFYQGLDNYYQANMPKPIVDIKNKVLYRDIVYISILGVLCTICYLYARK</sequence>
<dbReference type="Pfam" id="PF04777">
    <property type="entry name" value="Evr1_Alr"/>
    <property type="match status" value="1"/>
</dbReference>
<evidence type="ECO:0000256" key="7">
    <source>
        <dbReference type="SAM" id="Phobius"/>
    </source>
</evidence>
<evidence type="ECO:0000256" key="4">
    <source>
        <dbReference type="ARBA" id="ARBA00022827"/>
    </source>
</evidence>
<feature type="transmembrane region" description="Helical" evidence="7">
    <location>
        <begin position="127"/>
        <end position="144"/>
    </location>
</feature>
<evidence type="ECO:0000256" key="1">
    <source>
        <dbReference type="ARBA" id="ARBA00001974"/>
    </source>
</evidence>
<name>A0A6C0IBU7_9ZZZZ</name>
<keyword evidence="7" id="KW-0812">Transmembrane</keyword>
<organism evidence="9">
    <name type="scientific">viral metagenome</name>
    <dbReference type="NCBI Taxonomy" id="1070528"/>
    <lineage>
        <taxon>unclassified sequences</taxon>
        <taxon>metagenomes</taxon>
        <taxon>organismal metagenomes</taxon>
    </lineage>
</organism>
<evidence type="ECO:0000256" key="6">
    <source>
        <dbReference type="ARBA" id="ARBA00023157"/>
    </source>
</evidence>
<keyword evidence="3" id="KW-0285">Flavoprotein</keyword>
<dbReference type="PROSITE" id="PS51324">
    <property type="entry name" value="ERV_ALR"/>
    <property type="match status" value="1"/>
</dbReference>
<dbReference type="AlphaFoldDB" id="A0A6C0IBU7"/>
<dbReference type="EMBL" id="MN740153">
    <property type="protein sequence ID" value="QHT90199.1"/>
    <property type="molecule type" value="Genomic_DNA"/>
</dbReference>
<dbReference type="InterPro" id="IPR039799">
    <property type="entry name" value="ALR/ERV"/>
</dbReference>
<evidence type="ECO:0000313" key="9">
    <source>
        <dbReference type="EMBL" id="QHT90199.1"/>
    </source>
</evidence>
<dbReference type="GO" id="GO:0050660">
    <property type="term" value="F:flavin adenine dinucleotide binding"/>
    <property type="evidence" value="ECO:0007669"/>
    <property type="project" value="TreeGrafter"/>
</dbReference>
<proteinExistence type="predicted"/>
<dbReference type="InterPro" id="IPR036774">
    <property type="entry name" value="ERV/ALR_sulphydryl_oxid_sf"/>
</dbReference>
<protein>
    <recommendedName>
        <fullName evidence="2">thiol oxidase</fullName>
        <ecNumber evidence="2">1.8.3.2</ecNumber>
    </recommendedName>
</protein>
<accession>A0A6C0IBU7</accession>
<evidence type="ECO:0000256" key="3">
    <source>
        <dbReference type="ARBA" id="ARBA00022630"/>
    </source>
</evidence>
<dbReference type="Gene3D" id="1.20.120.310">
    <property type="entry name" value="ERV/ALR sulfhydryl oxidase domain"/>
    <property type="match status" value="1"/>
</dbReference>
<keyword evidence="7" id="KW-1133">Transmembrane helix</keyword>
<dbReference type="GO" id="GO:0016971">
    <property type="term" value="F:flavin-dependent sulfhydryl oxidase activity"/>
    <property type="evidence" value="ECO:0007669"/>
    <property type="project" value="InterPro"/>
</dbReference>
<keyword evidence="6" id="KW-1015">Disulfide bond</keyword>
<dbReference type="InterPro" id="IPR017905">
    <property type="entry name" value="ERV/ALR_sulphydryl_oxidase"/>
</dbReference>